<name>A0A5C6FRR1_9PLAN</name>
<dbReference type="Proteomes" id="UP000316476">
    <property type="component" value="Unassembled WGS sequence"/>
</dbReference>
<evidence type="ECO:0000313" key="2">
    <source>
        <dbReference type="Proteomes" id="UP000316476"/>
    </source>
</evidence>
<gene>
    <name evidence="1" type="ORF">V7x_49160</name>
</gene>
<evidence type="ECO:0000313" key="1">
    <source>
        <dbReference type="EMBL" id="TWU63176.1"/>
    </source>
</evidence>
<accession>A0A5C6FRR1</accession>
<dbReference type="AlphaFoldDB" id="A0A5C6FRR1"/>
<reference evidence="1 2" key="1">
    <citation type="submission" date="2019-02" db="EMBL/GenBank/DDBJ databases">
        <title>Deep-cultivation of Planctomycetes and their phenomic and genomic characterization uncovers novel biology.</title>
        <authorList>
            <person name="Wiegand S."/>
            <person name="Jogler M."/>
            <person name="Boedeker C."/>
            <person name="Pinto D."/>
            <person name="Vollmers J."/>
            <person name="Rivas-Marin E."/>
            <person name="Kohn T."/>
            <person name="Peeters S.H."/>
            <person name="Heuer A."/>
            <person name="Rast P."/>
            <person name="Oberbeckmann S."/>
            <person name="Bunk B."/>
            <person name="Jeske O."/>
            <person name="Meyerdierks A."/>
            <person name="Storesund J.E."/>
            <person name="Kallscheuer N."/>
            <person name="Luecker S."/>
            <person name="Lage O.M."/>
            <person name="Pohl T."/>
            <person name="Merkel B.J."/>
            <person name="Hornburger P."/>
            <person name="Mueller R.-W."/>
            <person name="Bruemmer F."/>
            <person name="Labrenz M."/>
            <person name="Spormann A.M."/>
            <person name="Op Den Camp H."/>
            <person name="Overmann J."/>
            <person name="Amann R."/>
            <person name="Jetten M.S.M."/>
            <person name="Mascher T."/>
            <person name="Medema M.H."/>
            <person name="Devos D.P."/>
            <person name="Kaster A.-K."/>
            <person name="Ovreas L."/>
            <person name="Rohde M."/>
            <person name="Galperin M.Y."/>
            <person name="Jogler C."/>
        </authorList>
    </citation>
    <scope>NUCLEOTIDE SEQUENCE [LARGE SCALE GENOMIC DNA]</scope>
    <source>
        <strain evidence="1 2">V7</strain>
    </source>
</reference>
<sequence length="108" mass="12389">MVFQILAFPVGGFERVLPVFDESMTADQLAEILVLHHDALKSLSLVCQTFPQSIEDEPEGHYWRRTVSVNGSKLMYRSDNGHGYLRLPWGFDPLKKDVRNGPRWLFGI</sequence>
<proteinExistence type="predicted"/>
<comment type="caution">
    <text evidence="1">The sequence shown here is derived from an EMBL/GenBank/DDBJ whole genome shotgun (WGS) entry which is preliminary data.</text>
</comment>
<protein>
    <submittedName>
        <fullName evidence="1">Uncharacterized protein</fullName>
    </submittedName>
</protein>
<dbReference type="EMBL" id="SJPZ01000002">
    <property type="protein sequence ID" value="TWU63176.1"/>
    <property type="molecule type" value="Genomic_DNA"/>
</dbReference>
<organism evidence="1 2">
    <name type="scientific">Crateriforma conspicua</name>
    <dbReference type="NCBI Taxonomy" id="2527996"/>
    <lineage>
        <taxon>Bacteria</taxon>
        <taxon>Pseudomonadati</taxon>
        <taxon>Planctomycetota</taxon>
        <taxon>Planctomycetia</taxon>
        <taxon>Planctomycetales</taxon>
        <taxon>Planctomycetaceae</taxon>
        <taxon>Crateriforma</taxon>
    </lineage>
</organism>